<comment type="similarity">
    <text evidence="1">Belongs to the sel-1 family.</text>
</comment>
<dbReference type="PANTHER" id="PTHR11102">
    <property type="entry name" value="SEL-1-LIKE PROTEIN"/>
    <property type="match status" value="1"/>
</dbReference>
<evidence type="ECO:0000256" key="1">
    <source>
        <dbReference type="ARBA" id="ARBA00038101"/>
    </source>
</evidence>
<keyword evidence="2" id="KW-0812">Transmembrane</keyword>
<dbReference type="Gene3D" id="1.25.40.10">
    <property type="entry name" value="Tetratricopeptide repeat domain"/>
    <property type="match status" value="2"/>
</dbReference>
<dbReference type="SMART" id="SM00671">
    <property type="entry name" value="SEL1"/>
    <property type="match status" value="9"/>
</dbReference>
<feature type="transmembrane region" description="Helical" evidence="2">
    <location>
        <begin position="29"/>
        <end position="48"/>
    </location>
</feature>
<keyword evidence="2" id="KW-0472">Membrane</keyword>
<evidence type="ECO:0000256" key="2">
    <source>
        <dbReference type="SAM" id="Phobius"/>
    </source>
</evidence>
<dbReference type="InterPro" id="IPR050767">
    <property type="entry name" value="Sel1_AlgK"/>
</dbReference>
<evidence type="ECO:0000313" key="4">
    <source>
        <dbReference type="Proteomes" id="UP000823046"/>
    </source>
</evidence>
<keyword evidence="4" id="KW-1185">Reference proteome</keyword>
<dbReference type="Pfam" id="PF08238">
    <property type="entry name" value="Sel1"/>
    <property type="match status" value="8"/>
</dbReference>
<dbReference type="EMBL" id="JADAQX010000098">
    <property type="protein sequence ID" value="KAF8822014.1"/>
    <property type="molecule type" value="Genomic_DNA"/>
</dbReference>
<dbReference type="SUPFAM" id="SSF81901">
    <property type="entry name" value="HCP-like"/>
    <property type="match status" value="3"/>
</dbReference>
<dbReference type="Proteomes" id="UP000823046">
    <property type="component" value="Unassembled WGS sequence"/>
</dbReference>
<keyword evidence="2" id="KW-1133">Transmembrane helix</keyword>
<name>A0ABQ7JDR1_9APIC</name>
<comment type="caution">
    <text evidence="3">The sequence shown here is derived from an EMBL/GenBank/DDBJ whole genome shotgun (WGS) entry which is preliminary data.</text>
</comment>
<organism evidence="3 4">
    <name type="scientific">Cardiosporidium cionae</name>
    <dbReference type="NCBI Taxonomy" id="476202"/>
    <lineage>
        <taxon>Eukaryota</taxon>
        <taxon>Sar</taxon>
        <taxon>Alveolata</taxon>
        <taxon>Apicomplexa</taxon>
        <taxon>Aconoidasida</taxon>
        <taxon>Nephromycida</taxon>
        <taxon>Cardiosporidium</taxon>
    </lineage>
</organism>
<dbReference type="PANTHER" id="PTHR11102:SF147">
    <property type="entry name" value="SEL1L ADAPTOR SUBUNIT OF ERAD E3 UBIQUITIN LIGASE"/>
    <property type="match status" value="1"/>
</dbReference>
<protein>
    <submittedName>
        <fullName evidence="3">Sel1 repeat-containing protein</fullName>
    </submittedName>
</protein>
<dbReference type="InterPro" id="IPR006597">
    <property type="entry name" value="Sel1-like"/>
</dbReference>
<proteinExistence type="inferred from homology"/>
<dbReference type="InterPro" id="IPR011990">
    <property type="entry name" value="TPR-like_helical_dom_sf"/>
</dbReference>
<evidence type="ECO:0000313" key="3">
    <source>
        <dbReference type="EMBL" id="KAF8822014.1"/>
    </source>
</evidence>
<reference evidence="3 4" key="1">
    <citation type="journal article" date="2020" name="bioRxiv">
        <title>Metabolic contributions of an alphaproteobacterial endosymbiont in the apicomplexan Cardiosporidium cionae.</title>
        <authorList>
            <person name="Hunter E.S."/>
            <person name="Paight C.J."/>
            <person name="Lane C.E."/>
        </authorList>
    </citation>
    <scope>NUCLEOTIDE SEQUENCE [LARGE SCALE GENOMIC DNA]</scope>
    <source>
        <strain evidence="3">ESH_2018</strain>
    </source>
</reference>
<sequence length="754" mass="84171">MPIRKTRLQYKIYLLHSMYRRAAWSSSHFRLLISFFLLSLNGPLILFANANLMLASHSTLAHLSFFTILGSSLVTDFLIHPLRSSGTFEDKAYEHKPLWLMVAAADSSSVTPSNDSALPHFSVTLQSCLILLHFLRVNCCVAGEEGKGAKDALGQVFASDSKDGTDALLNDPRTQKLIEALEYKYNENGRQQNVRKALQLLQEISPGTDSIAAQALYELGDFYLHGTQGFRGIRRDIKKAVAFFNQSALCGFGPALHMTSVSLSTGIGNLLPPNEKTAAKLEYLAAMTNYVPAIMGMGFRFMYGHGVRKSCELAMKHYKFAAEVALRSEDSSHRYPLGDGDRLNEKTMDIAAQAQQMQSQQTEILQYWEHQAKGGDPMAQYELAKMREEDPTKINEVTKLYKQAANGGLPNALRDLGAAYLQGSGVERDVSKGMDYLLQAADLEDAESLNLLGYIFMFGDENTFGIQQNLTTSYNYFKKAAMQDYPESLFFLGEFQIKSYSNDSSNVTDEDYRLALRYFERAADHGYIQAFWRTAQFYEVGKGVPRSCEAATYAYKIVAESSPWVEDARKGLKYFIQRDFEGALLVNSLFAEEGYEVAQSNAAWLYRNSKGCTGKQCVSKALRLLFLSHLQGNPESLYGIADIYLHGRGDIPKDIPTAVNSLKRALKKGDLRALTLLASLYEQGAGNLPRDFDKAETLLVYALEQLRKSEGNTANTGLKPSLKENVMKLSKISSVVAQLAKIRLKRRLTRRSSN</sequence>
<gene>
    <name evidence="3" type="ORF">IE077_001231</name>
</gene>
<accession>A0ABQ7JDR1</accession>